<dbReference type="GO" id="GO:0005635">
    <property type="term" value="C:nuclear envelope"/>
    <property type="evidence" value="ECO:0007669"/>
    <property type="project" value="TreeGrafter"/>
</dbReference>
<dbReference type="InterPro" id="IPR016024">
    <property type="entry name" value="ARM-type_fold"/>
</dbReference>
<sequence length="278" mass="31697">MILVRRRRINVIKQQTNLPDYAFLVLHIVAEALVENHIRIAVAVNFKSHLRYYWSPPDNSRIPDWTKTHIVTQTLRVMLLLIFQILSQFCEALVVIVCQRIVIPNVSLRAEDKELFDMNYVEFIQRDMEGCVLVIRRRSACVSLVSRKDGSISTNLVDVKSFFESNIVPELQNTDVNGFPMLKADLIMFLTAESNVVRSYAANCIEKLLLVKDGGGQGRDVEEAELPEIGENVCYTAQFVHLHNAGRRDEDPISEVNNVKKFFIQSLATRASESPGKY</sequence>
<dbReference type="GO" id="GO:0006611">
    <property type="term" value="P:protein export from nucleus"/>
    <property type="evidence" value="ECO:0007669"/>
    <property type="project" value="TreeGrafter"/>
</dbReference>
<keyword evidence="6" id="KW-0653">Protein transport</keyword>
<dbReference type="Pfam" id="PF03378">
    <property type="entry name" value="CAS_CSE1"/>
    <property type="match status" value="1"/>
</dbReference>
<evidence type="ECO:0000256" key="7">
    <source>
        <dbReference type="ARBA" id="ARBA00023242"/>
    </source>
</evidence>
<evidence type="ECO:0000313" key="9">
    <source>
        <dbReference type="EMBL" id="KAF6168619.1"/>
    </source>
</evidence>
<keyword evidence="5" id="KW-0963">Cytoplasm</keyword>
<organism evidence="9 10">
    <name type="scientific">Kingdonia uniflora</name>
    <dbReference type="NCBI Taxonomy" id="39325"/>
    <lineage>
        <taxon>Eukaryota</taxon>
        <taxon>Viridiplantae</taxon>
        <taxon>Streptophyta</taxon>
        <taxon>Embryophyta</taxon>
        <taxon>Tracheophyta</taxon>
        <taxon>Spermatophyta</taxon>
        <taxon>Magnoliopsida</taxon>
        <taxon>Ranunculales</taxon>
        <taxon>Circaeasteraceae</taxon>
        <taxon>Kingdonia</taxon>
    </lineage>
</organism>
<comment type="caution">
    <text evidence="9">The sequence shown here is derived from an EMBL/GenBank/DDBJ whole genome shotgun (WGS) entry which is preliminary data.</text>
</comment>
<keyword evidence="7" id="KW-0539">Nucleus</keyword>
<evidence type="ECO:0000256" key="4">
    <source>
        <dbReference type="ARBA" id="ARBA00022448"/>
    </source>
</evidence>
<evidence type="ECO:0000256" key="6">
    <source>
        <dbReference type="ARBA" id="ARBA00022927"/>
    </source>
</evidence>
<gene>
    <name evidence="9" type="ORF">GIB67_005231</name>
</gene>
<comment type="subcellular location">
    <subcellularLocation>
        <location evidence="2">Cytoplasm</location>
    </subcellularLocation>
    <subcellularLocation>
        <location evidence="1">Nucleus</location>
    </subcellularLocation>
</comment>
<dbReference type="Gene3D" id="1.25.10.10">
    <property type="entry name" value="Leucine-rich Repeat Variant"/>
    <property type="match status" value="3"/>
</dbReference>
<dbReference type="Pfam" id="PF08506">
    <property type="entry name" value="Cse1"/>
    <property type="match status" value="2"/>
</dbReference>
<dbReference type="GO" id="GO:0006606">
    <property type="term" value="P:protein import into nucleus"/>
    <property type="evidence" value="ECO:0007669"/>
    <property type="project" value="TreeGrafter"/>
</dbReference>
<reference evidence="9 10" key="1">
    <citation type="journal article" date="2020" name="IScience">
        <title>Genome Sequencing of the Endangered Kingdonia uniflora (Circaeasteraceae, Ranunculales) Reveals Potential Mechanisms of Evolutionary Specialization.</title>
        <authorList>
            <person name="Sun Y."/>
            <person name="Deng T."/>
            <person name="Zhang A."/>
            <person name="Moore M.J."/>
            <person name="Landis J.B."/>
            <person name="Lin N."/>
            <person name="Zhang H."/>
            <person name="Zhang X."/>
            <person name="Huang J."/>
            <person name="Zhang X."/>
            <person name="Sun H."/>
            <person name="Wang H."/>
        </authorList>
    </citation>
    <scope>NUCLEOTIDE SEQUENCE [LARGE SCALE GENOMIC DNA]</scope>
    <source>
        <strain evidence="9">TB1705</strain>
        <tissue evidence="9">Leaf</tissue>
    </source>
</reference>
<name>A0A7J7NN49_9MAGN</name>
<dbReference type="PANTHER" id="PTHR10997">
    <property type="entry name" value="IMPORTIN-7, 8, 11"/>
    <property type="match status" value="1"/>
</dbReference>
<evidence type="ECO:0000259" key="8">
    <source>
        <dbReference type="PROSITE" id="PS50166"/>
    </source>
</evidence>
<dbReference type="GO" id="GO:0005829">
    <property type="term" value="C:cytosol"/>
    <property type="evidence" value="ECO:0007669"/>
    <property type="project" value="TreeGrafter"/>
</dbReference>
<evidence type="ECO:0000313" key="10">
    <source>
        <dbReference type="Proteomes" id="UP000541444"/>
    </source>
</evidence>
<dbReference type="Pfam" id="PF03810">
    <property type="entry name" value="IBN_N"/>
    <property type="match status" value="1"/>
</dbReference>
<keyword evidence="10" id="KW-1185">Reference proteome</keyword>
<dbReference type="GO" id="GO:0031267">
    <property type="term" value="F:small GTPase binding"/>
    <property type="evidence" value="ECO:0007669"/>
    <property type="project" value="InterPro"/>
</dbReference>
<keyword evidence="4" id="KW-0813">Transport</keyword>
<dbReference type="Proteomes" id="UP000541444">
    <property type="component" value="Unassembled WGS sequence"/>
</dbReference>
<dbReference type="InterPro" id="IPR011989">
    <property type="entry name" value="ARM-like"/>
</dbReference>
<proteinExistence type="inferred from homology"/>
<dbReference type="OrthoDB" id="3268246at2759"/>
<evidence type="ECO:0000256" key="1">
    <source>
        <dbReference type="ARBA" id="ARBA00004123"/>
    </source>
</evidence>
<accession>A0A7J7NN49</accession>
<dbReference type="EMBL" id="JACGCM010000692">
    <property type="protein sequence ID" value="KAF6168619.1"/>
    <property type="molecule type" value="Genomic_DNA"/>
</dbReference>
<evidence type="ECO:0000256" key="3">
    <source>
        <dbReference type="ARBA" id="ARBA00008669"/>
    </source>
</evidence>
<feature type="domain" description="Importin N-terminal" evidence="8">
    <location>
        <begin position="12"/>
        <end position="80"/>
    </location>
</feature>
<dbReference type="PROSITE" id="PS50166">
    <property type="entry name" value="IMPORTIN_B_NT"/>
    <property type="match status" value="1"/>
</dbReference>
<evidence type="ECO:0000256" key="5">
    <source>
        <dbReference type="ARBA" id="ARBA00022490"/>
    </source>
</evidence>
<dbReference type="InterPro" id="IPR001494">
    <property type="entry name" value="Importin-beta_N"/>
</dbReference>
<dbReference type="GO" id="GO:0005049">
    <property type="term" value="F:nuclear export signal receptor activity"/>
    <property type="evidence" value="ECO:0007669"/>
    <property type="project" value="TreeGrafter"/>
</dbReference>
<dbReference type="InterPro" id="IPR005043">
    <property type="entry name" value="XPO2_C"/>
</dbReference>
<dbReference type="AlphaFoldDB" id="A0A7J7NN49"/>
<dbReference type="PANTHER" id="PTHR10997:SF8">
    <property type="entry name" value="EXPORTIN-2"/>
    <property type="match status" value="1"/>
</dbReference>
<dbReference type="InterPro" id="IPR013713">
    <property type="entry name" value="XPO2_central"/>
</dbReference>
<evidence type="ECO:0000256" key="2">
    <source>
        <dbReference type="ARBA" id="ARBA00004496"/>
    </source>
</evidence>
<protein>
    <recommendedName>
        <fullName evidence="8">Importin N-terminal domain-containing protein</fullName>
    </recommendedName>
</protein>
<comment type="similarity">
    <text evidence="3">Belongs to the XPO2/CSE1 family.</text>
</comment>
<dbReference type="SUPFAM" id="SSF48371">
    <property type="entry name" value="ARM repeat"/>
    <property type="match status" value="1"/>
</dbReference>